<dbReference type="PANTHER" id="PTHR30027:SF3">
    <property type="entry name" value="16S RRNA (URACIL(1498)-N(3))-METHYLTRANSFERASE"/>
    <property type="match status" value="1"/>
</dbReference>
<dbReference type="EC" id="2.1.1.193" evidence="3 12"/>
<organism evidence="15 16">
    <name type="scientific">Opacimonas viscosa</name>
    <dbReference type="NCBI Taxonomy" id="2961944"/>
    <lineage>
        <taxon>Bacteria</taxon>
        <taxon>Pseudomonadati</taxon>
        <taxon>Pseudomonadota</taxon>
        <taxon>Gammaproteobacteria</taxon>
        <taxon>Alteromonadales</taxon>
        <taxon>Alteromonadaceae</taxon>
        <taxon>Opacimonas</taxon>
    </lineage>
</organism>
<dbReference type="AlphaFoldDB" id="A0AA42BKQ1"/>
<dbReference type="InterPro" id="IPR029026">
    <property type="entry name" value="tRNA_m1G_MTases_N"/>
</dbReference>
<dbReference type="SUPFAM" id="SSF88697">
    <property type="entry name" value="PUA domain-like"/>
    <property type="match status" value="1"/>
</dbReference>
<accession>A0AA42BKQ1</accession>
<comment type="subcellular location">
    <subcellularLocation>
        <location evidence="1 12">Cytoplasm</location>
    </subcellularLocation>
</comment>
<evidence type="ECO:0000313" key="15">
    <source>
        <dbReference type="EMBL" id="MCP3427945.1"/>
    </source>
</evidence>
<dbReference type="RefSeq" id="WP_254098803.1">
    <property type="nucleotide sequence ID" value="NZ_JANATA010000003.1"/>
</dbReference>
<evidence type="ECO:0000256" key="7">
    <source>
        <dbReference type="ARBA" id="ARBA00022603"/>
    </source>
</evidence>
<dbReference type="InterPro" id="IPR006700">
    <property type="entry name" value="RsmE"/>
</dbReference>
<dbReference type="Gene3D" id="2.40.240.20">
    <property type="entry name" value="Hypothetical PUA domain-like, domain 1"/>
    <property type="match status" value="1"/>
</dbReference>
<dbReference type="Proteomes" id="UP001165413">
    <property type="component" value="Unassembled WGS sequence"/>
</dbReference>
<evidence type="ECO:0000256" key="4">
    <source>
        <dbReference type="ARBA" id="ARBA00013673"/>
    </source>
</evidence>
<comment type="similarity">
    <text evidence="2 12">Belongs to the RNA methyltransferase RsmE family.</text>
</comment>
<dbReference type="GO" id="GO:0070475">
    <property type="term" value="P:rRNA base methylation"/>
    <property type="evidence" value="ECO:0007669"/>
    <property type="project" value="TreeGrafter"/>
</dbReference>
<dbReference type="GO" id="GO:0070042">
    <property type="term" value="F:rRNA (uridine-N3-)-methyltransferase activity"/>
    <property type="evidence" value="ECO:0007669"/>
    <property type="project" value="TreeGrafter"/>
</dbReference>
<dbReference type="PIRSF" id="PIRSF015601">
    <property type="entry name" value="MTase_slr0722"/>
    <property type="match status" value="1"/>
</dbReference>
<name>A0AA42BKQ1_9ALTE</name>
<keyword evidence="5 12" id="KW-0963">Cytoplasm</keyword>
<sequence>MRVPRIYVDTPIAVDEDCVLPLETAHYIHNVLRMKIDNPVVLFNGDGNDYSGILSLVNKRAATVFVDSKIGLSVESPLPIHLGQGIAKGDRMDVALQKATELGVTEITPLITERCNVKITAERWEKKHQQWLKIIIAACEQSGRNTLPILHPPIELNKWLGQTTQAVRVTLDPHAEQTMGQLPITQQHGVRLLIGPEGGLADTETYNAEQLGFQTVTFGPRVLRTETAALASIAVLQAQYGDLL</sequence>
<dbReference type="InterPro" id="IPR046887">
    <property type="entry name" value="RsmE_PUA-like"/>
</dbReference>
<keyword evidence="16" id="KW-1185">Reference proteome</keyword>
<evidence type="ECO:0000256" key="8">
    <source>
        <dbReference type="ARBA" id="ARBA00022679"/>
    </source>
</evidence>
<evidence type="ECO:0000259" key="14">
    <source>
        <dbReference type="Pfam" id="PF20260"/>
    </source>
</evidence>
<dbReference type="Pfam" id="PF20260">
    <property type="entry name" value="PUA_4"/>
    <property type="match status" value="1"/>
</dbReference>
<dbReference type="EMBL" id="JANATA010000003">
    <property type="protein sequence ID" value="MCP3427945.1"/>
    <property type="molecule type" value="Genomic_DNA"/>
</dbReference>
<dbReference type="NCBIfam" id="NF008692">
    <property type="entry name" value="PRK11713.1-5"/>
    <property type="match status" value="1"/>
</dbReference>
<evidence type="ECO:0000259" key="13">
    <source>
        <dbReference type="Pfam" id="PF04452"/>
    </source>
</evidence>
<evidence type="ECO:0000256" key="6">
    <source>
        <dbReference type="ARBA" id="ARBA00022552"/>
    </source>
</evidence>
<keyword evidence="8 12" id="KW-0808">Transferase</keyword>
<dbReference type="Gene3D" id="3.40.1280.10">
    <property type="match status" value="1"/>
</dbReference>
<protein>
    <recommendedName>
        <fullName evidence="4 12">Ribosomal RNA small subunit methyltransferase E</fullName>
        <ecNumber evidence="3 12">2.1.1.193</ecNumber>
    </recommendedName>
</protein>
<evidence type="ECO:0000256" key="11">
    <source>
        <dbReference type="ARBA" id="ARBA00047944"/>
    </source>
</evidence>
<comment type="caution">
    <text evidence="15">The sequence shown here is derived from an EMBL/GenBank/DDBJ whole genome shotgun (WGS) entry which is preliminary data.</text>
</comment>
<feature type="domain" description="Ribosomal RNA small subunit methyltransferase E PUA-like" evidence="14">
    <location>
        <begin position="23"/>
        <end position="65"/>
    </location>
</feature>
<feature type="domain" description="Ribosomal RNA small subunit methyltransferase E methyltransferase" evidence="13">
    <location>
        <begin position="75"/>
        <end position="237"/>
    </location>
</feature>
<dbReference type="InterPro" id="IPR046886">
    <property type="entry name" value="RsmE_MTase_dom"/>
</dbReference>
<comment type="function">
    <text evidence="10 12">Specifically methylates the N3 position of the uracil ring of uridine 1498 (m3U1498) in 16S rRNA. Acts on the fully assembled 30S ribosomal subunit.</text>
</comment>
<dbReference type="CDD" id="cd18084">
    <property type="entry name" value="RsmE-like"/>
    <property type="match status" value="1"/>
</dbReference>
<dbReference type="SUPFAM" id="SSF75217">
    <property type="entry name" value="alpha/beta knot"/>
    <property type="match status" value="1"/>
</dbReference>
<evidence type="ECO:0000256" key="3">
    <source>
        <dbReference type="ARBA" id="ARBA00012328"/>
    </source>
</evidence>
<evidence type="ECO:0000313" key="16">
    <source>
        <dbReference type="Proteomes" id="UP001165413"/>
    </source>
</evidence>
<comment type="catalytic activity">
    <reaction evidence="11 12">
        <text>uridine(1498) in 16S rRNA + S-adenosyl-L-methionine = N(3)-methyluridine(1498) in 16S rRNA + S-adenosyl-L-homocysteine + H(+)</text>
        <dbReference type="Rhea" id="RHEA:42920"/>
        <dbReference type="Rhea" id="RHEA-COMP:10283"/>
        <dbReference type="Rhea" id="RHEA-COMP:10284"/>
        <dbReference type="ChEBI" id="CHEBI:15378"/>
        <dbReference type="ChEBI" id="CHEBI:57856"/>
        <dbReference type="ChEBI" id="CHEBI:59789"/>
        <dbReference type="ChEBI" id="CHEBI:65315"/>
        <dbReference type="ChEBI" id="CHEBI:74502"/>
        <dbReference type="EC" id="2.1.1.193"/>
    </reaction>
</comment>
<evidence type="ECO:0000256" key="5">
    <source>
        <dbReference type="ARBA" id="ARBA00022490"/>
    </source>
</evidence>
<evidence type="ECO:0000256" key="10">
    <source>
        <dbReference type="ARBA" id="ARBA00025699"/>
    </source>
</evidence>
<keyword evidence="9 12" id="KW-0949">S-adenosyl-L-methionine</keyword>
<evidence type="ECO:0000256" key="12">
    <source>
        <dbReference type="PIRNR" id="PIRNR015601"/>
    </source>
</evidence>
<reference evidence="15" key="1">
    <citation type="submission" date="2022-07" db="EMBL/GenBank/DDBJ databases">
        <title>Characterization of the Novel Bacterium Alteromonas immobilis LMIT006 and Alteromonas gregis LMIT007.</title>
        <authorList>
            <person name="Lin X."/>
        </authorList>
    </citation>
    <scope>NUCLEOTIDE SEQUENCE</scope>
    <source>
        <strain evidence="15">LMIT007</strain>
    </source>
</reference>
<dbReference type="Pfam" id="PF04452">
    <property type="entry name" value="Methyltrans_RNA"/>
    <property type="match status" value="1"/>
</dbReference>
<evidence type="ECO:0000256" key="9">
    <source>
        <dbReference type="ARBA" id="ARBA00022691"/>
    </source>
</evidence>
<proteinExistence type="inferred from homology"/>
<dbReference type="GO" id="GO:0005737">
    <property type="term" value="C:cytoplasm"/>
    <property type="evidence" value="ECO:0007669"/>
    <property type="project" value="UniProtKB-SubCell"/>
</dbReference>
<keyword evidence="7 12" id="KW-0489">Methyltransferase</keyword>
<evidence type="ECO:0000256" key="2">
    <source>
        <dbReference type="ARBA" id="ARBA00005528"/>
    </source>
</evidence>
<evidence type="ECO:0000256" key="1">
    <source>
        <dbReference type="ARBA" id="ARBA00004496"/>
    </source>
</evidence>
<gene>
    <name evidence="15" type="ORF">NLF92_03175</name>
</gene>
<dbReference type="PANTHER" id="PTHR30027">
    <property type="entry name" value="RIBOSOMAL RNA SMALL SUBUNIT METHYLTRANSFERASE E"/>
    <property type="match status" value="1"/>
</dbReference>
<keyword evidence="6 12" id="KW-0698">rRNA processing</keyword>
<dbReference type="NCBIfam" id="TIGR00046">
    <property type="entry name" value="RsmE family RNA methyltransferase"/>
    <property type="match status" value="1"/>
</dbReference>
<dbReference type="InterPro" id="IPR015947">
    <property type="entry name" value="PUA-like_sf"/>
</dbReference>
<dbReference type="InterPro" id="IPR029028">
    <property type="entry name" value="Alpha/beta_knot_MTases"/>
</dbReference>